<dbReference type="EMBL" id="KN847497">
    <property type="protein sequence ID" value="KIW13729.1"/>
    <property type="molecule type" value="Genomic_DNA"/>
</dbReference>
<gene>
    <name evidence="2" type="ORF">PV08_08920</name>
</gene>
<dbReference type="HOGENOM" id="CLU_1482012_0_0_1"/>
<dbReference type="SUPFAM" id="SSF54427">
    <property type="entry name" value="NTF2-like"/>
    <property type="match status" value="1"/>
</dbReference>
<name>A0A0D2BR64_9EURO</name>
<accession>A0A0D2BR64</accession>
<protein>
    <recommendedName>
        <fullName evidence="1">SnoaL-like domain-containing protein</fullName>
    </recommendedName>
</protein>
<dbReference type="AlphaFoldDB" id="A0A0D2BR64"/>
<dbReference type="Proteomes" id="UP000053328">
    <property type="component" value="Unassembled WGS sequence"/>
</dbReference>
<dbReference type="Pfam" id="PF13577">
    <property type="entry name" value="SnoaL_4"/>
    <property type="match status" value="1"/>
</dbReference>
<organism evidence="2 3">
    <name type="scientific">Exophiala spinifera</name>
    <dbReference type="NCBI Taxonomy" id="91928"/>
    <lineage>
        <taxon>Eukaryota</taxon>
        <taxon>Fungi</taxon>
        <taxon>Dikarya</taxon>
        <taxon>Ascomycota</taxon>
        <taxon>Pezizomycotina</taxon>
        <taxon>Eurotiomycetes</taxon>
        <taxon>Chaetothyriomycetidae</taxon>
        <taxon>Chaetothyriales</taxon>
        <taxon>Herpotrichiellaceae</taxon>
        <taxon>Exophiala</taxon>
    </lineage>
</organism>
<dbReference type="Gene3D" id="3.10.450.50">
    <property type="match status" value="1"/>
</dbReference>
<dbReference type="RefSeq" id="XP_016233945.1">
    <property type="nucleotide sequence ID" value="XM_016383242.1"/>
</dbReference>
<sequence length="182" mass="20919">MSQPGDFAAELYSLRDTVRSLQQSLSNVQDIQAVQWLLNHYTALHDEACFDLNKQQEWENLFAEDGVAIYPFGQHKGREGKGAWAFGGVSYFERCQLLSSNFDITFGPGRKQAHVRTNCIAQWMKRKDVYHEHFDEGGFYNWILRKDDSGQWKIQQVKLTITWTTGDDPTGVGPKSKHSEML</sequence>
<evidence type="ECO:0000259" key="1">
    <source>
        <dbReference type="Pfam" id="PF13577"/>
    </source>
</evidence>
<dbReference type="VEuPathDB" id="FungiDB:PV08_08920"/>
<dbReference type="InterPro" id="IPR032710">
    <property type="entry name" value="NTF2-like_dom_sf"/>
</dbReference>
<dbReference type="InterPro" id="IPR037401">
    <property type="entry name" value="SnoaL-like"/>
</dbReference>
<reference evidence="2 3" key="1">
    <citation type="submission" date="2015-01" db="EMBL/GenBank/DDBJ databases">
        <title>The Genome Sequence of Exophiala spinifera CBS89968.</title>
        <authorList>
            <consortium name="The Broad Institute Genomics Platform"/>
            <person name="Cuomo C."/>
            <person name="de Hoog S."/>
            <person name="Gorbushina A."/>
            <person name="Stielow B."/>
            <person name="Teixiera M."/>
            <person name="Abouelleil A."/>
            <person name="Chapman S.B."/>
            <person name="Priest M."/>
            <person name="Young S.K."/>
            <person name="Wortman J."/>
            <person name="Nusbaum C."/>
            <person name="Birren B."/>
        </authorList>
    </citation>
    <scope>NUCLEOTIDE SEQUENCE [LARGE SCALE GENOMIC DNA]</scope>
    <source>
        <strain evidence="2 3">CBS 89968</strain>
    </source>
</reference>
<evidence type="ECO:0000313" key="2">
    <source>
        <dbReference type="EMBL" id="KIW13729.1"/>
    </source>
</evidence>
<keyword evidence="3" id="KW-1185">Reference proteome</keyword>
<proteinExistence type="predicted"/>
<dbReference type="OrthoDB" id="4125116at2759"/>
<dbReference type="GeneID" id="27336003"/>
<feature type="domain" description="SnoaL-like" evidence="1">
    <location>
        <begin position="28"/>
        <end position="157"/>
    </location>
</feature>
<evidence type="ECO:0000313" key="3">
    <source>
        <dbReference type="Proteomes" id="UP000053328"/>
    </source>
</evidence>